<reference evidence="1 2" key="1">
    <citation type="submission" date="2023-03" db="EMBL/GenBank/DDBJ databases">
        <title>Genome insight into feeding habits of ladybird beetles.</title>
        <authorList>
            <person name="Li H.-S."/>
            <person name="Huang Y.-H."/>
            <person name="Pang H."/>
        </authorList>
    </citation>
    <scope>NUCLEOTIDE SEQUENCE [LARGE SCALE GENOMIC DNA]</scope>
    <source>
        <strain evidence="1">SYSU_2023b</strain>
        <tissue evidence="1">Whole body</tissue>
    </source>
</reference>
<gene>
    <name evidence="1" type="ORF">WA026_020501</name>
</gene>
<keyword evidence="2" id="KW-1185">Reference proteome</keyword>
<proteinExistence type="predicted"/>
<dbReference type="EMBL" id="JARQZJ010000135">
    <property type="protein sequence ID" value="KAK9892514.1"/>
    <property type="molecule type" value="Genomic_DNA"/>
</dbReference>
<comment type="caution">
    <text evidence="1">The sequence shown here is derived from an EMBL/GenBank/DDBJ whole genome shotgun (WGS) entry which is preliminary data.</text>
</comment>
<dbReference type="AlphaFoldDB" id="A0AAW1VJ32"/>
<accession>A0AAW1VJ32</accession>
<protein>
    <submittedName>
        <fullName evidence="1">Uncharacterized protein</fullName>
    </submittedName>
</protein>
<organism evidence="1 2">
    <name type="scientific">Henosepilachna vigintioctopunctata</name>
    <dbReference type="NCBI Taxonomy" id="420089"/>
    <lineage>
        <taxon>Eukaryota</taxon>
        <taxon>Metazoa</taxon>
        <taxon>Ecdysozoa</taxon>
        <taxon>Arthropoda</taxon>
        <taxon>Hexapoda</taxon>
        <taxon>Insecta</taxon>
        <taxon>Pterygota</taxon>
        <taxon>Neoptera</taxon>
        <taxon>Endopterygota</taxon>
        <taxon>Coleoptera</taxon>
        <taxon>Polyphaga</taxon>
        <taxon>Cucujiformia</taxon>
        <taxon>Coccinelloidea</taxon>
        <taxon>Coccinellidae</taxon>
        <taxon>Epilachninae</taxon>
        <taxon>Epilachnini</taxon>
        <taxon>Henosepilachna</taxon>
    </lineage>
</organism>
<evidence type="ECO:0000313" key="2">
    <source>
        <dbReference type="Proteomes" id="UP001431783"/>
    </source>
</evidence>
<evidence type="ECO:0000313" key="1">
    <source>
        <dbReference type="EMBL" id="KAK9892514.1"/>
    </source>
</evidence>
<sequence length="107" mass="12358">MWLYVGKAMNTVTDSIVKDYIMNKCDSTDADKVEVYTLSLLRKSLAFQLRVDISLFDKVNCAEFWPSGTVIRRFHFDFNEIRKESTGKQNFLAKPSKGVIQETVQLK</sequence>
<dbReference type="Proteomes" id="UP001431783">
    <property type="component" value="Unassembled WGS sequence"/>
</dbReference>
<name>A0AAW1VJ32_9CUCU</name>